<dbReference type="Gene3D" id="3.30.540.10">
    <property type="entry name" value="Fructose-1,6-Bisphosphatase, subunit A, domain 1"/>
    <property type="match status" value="1"/>
</dbReference>
<comment type="caution">
    <text evidence="1">The sequence shown here is derived from an EMBL/GenBank/DDBJ whole genome shotgun (WGS) entry which is preliminary data.</text>
</comment>
<gene>
    <name evidence="1" type="ORF">VB798_18550</name>
</gene>
<dbReference type="PRINTS" id="PR00377">
    <property type="entry name" value="IMPHPHTASES"/>
</dbReference>
<dbReference type="EMBL" id="JAYGIM010000014">
    <property type="protein sequence ID" value="MEA5428598.1"/>
    <property type="molecule type" value="Genomic_DNA"/>
</dbReference>
<dbReference type="PANTHER" id="PTHR20854">
    <property type="entry name" value="INOSITOL MONOPHOSPHATASE"/>
    <property type="match status" value="1"/>
</dbReference>
<accession>A0ABU5SMR5</accession>
<evidence type="ECO:0000313" key="1">
    <source>
        <dbReference type="EMBL" id="MEA5428598.1"/>
    </source>
</evidence>
<evidence type="ECO:0000313" key="2">
    <source>
        <dbReference type="Proteomes" id="UP001302222"/>
    </source>
</evidence>
<dbReference type="InterPro" id="IPR000760">
    <property type="entry name" value="Inositol_monophosphatase-like"/>
</dbReference>
<dbReference type="SUPFAM" id="SSF56655">
    <property type="entry name" value="Carbohydrate phosphatase"/>
    <property type="match status" value="1"/>
</dbReference>
<dbReference type="Pfam" id="PF00459">
    <property type="entry name" value="Inositol_P"/>
    <property type="match status" value="1"/>
</dbReference>
<name>A0ABU5SMR5_9BACT</name>
<dbReference type="RefSeq" id="WP_323261079.1">
    <property type="nucleotide sequence ID" value="NZ_JAYGIM010000014.1"/>
</dbReference>
<sequence length="226" mass="25741">MSICSLIVNEINLFLPEILSKRNTRILKEDDSYVTEGDILCEKIVKDFIREKFPDYFLVSEESPEENVINSKKDKVIILDPIDGTENFTSGLKEWGVAICVYENGVHNESMLALPELNCYLKTGDIFEKFESRICGISSSLTKEDILKLEPGFEYRIIGCAVYNMYNVVTGSFFSFENPKGAKVWDIIPGLNLALENGLSVTVNNTQYHGELLEPNQKYIFKIQNR</sequence>
<proteinExistence type="predicted"/>
<dbReference type="Proteomes" id="UP001302222">
    <property type="component" value="Unassembled WGS sequence"/>
</dbReference>
<organism evidence="1 2">
    <name type="scientific">Arcicella lustrica</name>
    <dbReference type="NCBI Taxonomy" id="2984196"/>
    <lineage>
        <taxon>Bacteria</taxon>
        <taxon>Pseudomonadati</taxon>
        <taxon>Bacteroidota</taxon>
        <taxon>Cytophagia</taxon>
        <taxon>Cytophagales</taxon>
        <taxon>Flectobacillaceae</taxon>
        <taxon>Arcicella</taxon>
    </lineage>
</organism>
<dbReference type="PANTHER" id="PTHR20854:SF4">
    <property type="entry name" value="INOSITOL-1-MONOPHOSPHATASE-RELATED"/>
    <property type="match status" value="1"/>
</dbReference>
<reference evidence="1 2" key="1">
    <citation type="submission" date="2023-12" db="EMBL/GenBank/DDBJ databases">
        <title>Novel species of the genus Arcicella isolated from rivers.</title>
        <authorList>
            <person name="Lu H."/>
        </authorList>
    </citation>
    <scope>NUCLEOTIDE SEQUENCE [LARGE SCALE GENOMIC DNA]</scope>
    <source>
        <strain evidence="1 2">DC25W</strain>
    </source>
</reference>
<keyword evidence="2" id="KW-1185">Reference proteome</keyword>
<protein>
    <submittedName>
        <fullName evidence="1">Inositol monophosphatase family protein</fullName>
    </submittedName>
</protein>